<dbReference type="InterPro" id="IPR022385">
    <property type="entry name" value="Rhs_assc_core"/>
</dbReference>
<reference evidence="2" key="1">
    <citation type="submission" date="2016-10" db="EMBL/GenBank/DDBJ databases">
        <authorList>
            <person name="Varghese N."/>
            <person name="Submissions S."/>
        </authorList>
    </citation>
    <scope>NUCLEOTIDE SEQUENCE [LARGE SCALE GENOMIC DNA]</scope>
    <source>
        <strain evidence="2">UNC178MFTsu3.1</strain>
    </source>
</reference>
<dbReference type="PANTHER" id="PTHR32305">
    <property type="match status" value="1"/>
</dbReference>
<dbReference type="Proteomes" id="UP000199477">
    <property type="component" value="Unassembled WGS sequence"/>
</dbReference>
<keyword evidence="2" id="KW-1185">Reference proteome</keyword>
<dbReference type="Gene3D" id="2.180.10.10">
    <property type="entry name" value="RHS repeat-associated core"/>
    <property type="match status" value="1"/>
</dbReference>
<dbReference type="STRING" id="500610.SAMN02799615_02342"/>
<evidence type="ECO:0000313" key="2">
    <source>
        <dbReference type="Proteomes" id="UP000199477"/>
    </source>
</evidence>
<dbReference type="AlphaFoldDB" id="A0A1I2FKT7"/>
<gene>
    <name evidence="1" type="ORF">SAMN02799615_02342</name>
</gene>
<evidence type="ECO:0000313" key="1">
    <source>
        <dbReference type="EMBL" id="SFF05905.1"/>
    </source>
</evidence>
<dbReference type="PANTHER" id="PTHR32305:SF15">
    <property type="entry name" value="PROTEIN RHSA-RELATED"/>
    <property type="match status" value="1"/>
</dbReference>
<dbReference type="InterPro" id="IPR050708">
    <property type="entry name" value="T6SS_VgrG/RHS"/>
</dbReference>
<organism evidence="1 2">
    <name type="scientific">Dyella marensis</name>
    <dbReference type="NCBI Taxonomy" id="500610"/>
    <lineage>
        <taxon>Bacteria</taxon>
        <taxon>Pseudomonadati</taxon>
        <taxon>Pseudomonadota</taxon>
        <taxon>Gammaproteobacteria</taxon>
        <taxon>Lysobacterales</taxon>
        <taxon>Rhodanobacteraceae</taxon>
        <taxon>Dyella</taxon>
    </lineage>
</organism>
<accession>A0A1I2FKT7</accession>
<dbReference type="EMBL" id="FONH01000006">
    <property type="protein sequence ID" value="SFF05905.1"/>
    <property type="molecule type" value="Genomic_DNA"/>
</dbReference>
<name>A0A1I2FKT7_9GAMM</name>
<dbReference type="PRINTS" id="PR00394">
    <property type="entry name" value="RHSPROTEIN"/>
</dbReference>
<dbReference type="NCBIfam" id="TIGR03696">
    <property type="entry name" value="Rhs_assc_core"/>
    <property type="match status" value="1"/>
</dbReference>
<sequence>MTFNLRFPGQYYDAESGLYYNVQRHYDPAGGRYVQSDPLGIGAGLSTYGYVAQNPASNVDPLGLFLTTVDAMCMHDPQFCAELFGTLARSQGAIQAKLGNPCAQEYWDAVASLSETAGKMAMVASIARLGRAKLPRYQGAKPTYSINEAHVPGKRGFNPAKTPLPNDAERVFERAVPSSPTNPRAWFGRNENGTIYRYSAGNDGTAHFSGMDGVGDGIKNITPYAKARLDGL</sequence>
<protein>
    <submittedName>
        <fullName evidence="1">RHS repeat-associated core domain-containing protein</fullName>
    </submittedName>
</protein>
<proteinExistence type="predicted"/>